<evidence type="ECO:0000259" key="1">
    <source>
        <dbReference type="PROSITE" id="PS50943"/>
    </source>
</evidence>
<evidence type="ECO:0000313" key="2">
    <source>
        <dbReference type="EMBL" id="MFA0810822.1"/>
    </source>
</evidence>
<dbReference type="EMBL" id="JBGMEK010000012">
    <property type="protein sequence ID" value="MFA0810822.1"/>
    <property type="molecule type" value="Genomic_DNA"/>
</dbReference>
<dbReference type="InterPro" id="IPR010982">
    <property type="entry name" value="Lambda_DNA-bd_dom_sf"/>
</dbReference>
<sequence>MGNSQKLKTGDRLRIIRELIGLTQREFAEFLGVDISKLKNIEYKRNRVTEEIYEQIGENFPELLKWFVYEGPVDLPELRKSDSKYCKFIAARFDAGLVPEEYFSEDLIRDGDFKAQDR</sequence>
<protein>
    <submittedName>
        <fullName evidence="2">Helix-turn-helix domain-containing protein</fullName>
    </submittedName>
</protein>
<dbReference type="Gene3D" id="1.10.260.40">
    <property type="entry name" value="lambda repressor-like DNA-binding domains"/>
    <property type="match status" value="1"/>
</dbReference>
<proteinExistence type="predicted"/>
<name>A0ABV4NXQ3_9GAMM</name>
<dbReference type="Pfam" id="PF01381">
    <property type="entry name" value="HTH_3"/>
    <property type="match status" value="1"/>
</dbReference>
<dbReference type="CDD" id="cd00093">
    <property type="entry name" value="HTH_XRE"/>
    <property type="match status" value="1"/>
</dbReference>
<keyword evidence="3" id="KW-1185">Reference proteome</keyword>
<dbReference type="Proteomes" id="UP001569428">
    <property type="component" value="Unassembled WGS sequence"/>
</dbReference>
<feature type="domain" description="HTH cro/C1-type" evidence="1">
    <location>
        <begin position="13"/>
        <end position="67"/>
    </location>
</feature>
<dbReference type="InterPro" id="IPR001387">
    <property type="entry name" value="Cro/C1-type_HTH"/>
</dbReference>
<gene>
    <name evidence="2" type="ORF">ACCI49_07790</name>
</gene>
<dbReference type="RefSeq" id="WP_371838394.1">
    <property type="nucleotide sequence ID" value="NZ_JBGMEK010000012.1"/>
</dbReference>
<organism evidence="2 3">
    <name type="scientific">Microbulbifer epialgicus</name>
    <dbReference type="NCBI Taxonomy" id="393907"/>
    <lineage>
        <taxon>Bacteria</taxon>
        <taxon>Pseudomonadati</taxon>
        <taxon>Pseudomonadota</taxon>
        <taxon>Gammaproteobacteria</taxon>
        <taxon>Cellvibrionales</taxon>
        <taxon>Microbulbiferaceae</taxon>
        <taxon>Microbulbifer</taxon>
    </lineage>
</organism>
<evidence type="ECO:0000313" key="3">
    <source>
        <dbReference type="Proteomes" id="UP001569428"/>
    </source>
</evidence>
<dbReference type="PROSITE" id="PS50943">
    <property type="entry name" value="HTH_CROC1"/>
    <property type="match status" value="1"/>
</dbReference>
<dbReference type="SUPFAM" id="SSF47413">
    <property type="entry name" value="lambda repressor-like DNA-binding domains"/>
    <property type="match status" value="1"/>
</dbReference>
<accession>A0ABV4NXQ3</accession>
<reference evidence="2 3" key="1">
    <citation type="submission" date="2024-08" db="EMBL/GenBank/DDBJ databases">
        <authorList>
            <person name="Ishaq N."/>
        </authorList>
    </citation>
    <scope>NUCLEOTIDE SEQUENCE [LARGE SCALE GENOMIC DNA]</scope>
    <source>
        <strain evidence="2 3">DSM 18651</strain>
    </source>
</reference>
<comment type="caution">
    <text evidence="2">The sequence shown here is derived from an EMBL/GenBank/DDBJ whole genome shotgun (WGS) entry which is preliminary data.</text>
</comment>
<dbReference type="SMART" id="SM00530">
    <property type="entry name" value="HTH_XRE"/>
    <property type="match status" value="1"/>
</dbReference>